<evidence type="ECO:0000313" key="2">
    <source>
        <dbReference type="EMBL" id="KAJ5072656.1"/>
    </source>
</evidence>
<dbReference type="EMBL" id="JAPDFW010000081">
    <property type="protein sequence ID" value="KAJ5072656.1"/>
    <property type="molecule type" value="Genomic_DNA"/>
</dbReference>
<feature type="domain" description="FERM" evidence="1">
    <location>
        <begin position="55"/>
        <end position="379"/>
    </location>
</feature>
<evidence type="ECO:0000259" key="1">
    <source>
        <dbReference type="PROSITE" id="PS50057"/>
    </source>
</evidence>
<dbReference type="GO" id="GO:0030036">
    <property type="term" value="P:actin cytoskeleton organization"/>
    <property type="evidence" value="ECO:0007669"/>
    <property type="project" value="TreeGrafter"/>
</dbReference>
<dbReference type="GO" id="GO:0098609">
    <property type="term" value="P:cell-cell adhesion"/>
    <property type="evidence" value="ECO:0007669"/>
    <property type="project" value="TreeGrafter"/>
</dbReference>
<dbReference type="GO" id="GO:0005886">
    <property type="term" value="C:plasma membrane"/>
    <property type="evidence" value="ECO:0007669"/>
    <property type="project" value="TreeGrafter"/>
</dbReference>
<dbReference type="PROSITE" id="PS50057">
    <property type="entry name" value="FERM_3"/>
    <property type="match status" value="1"/>
</dbReference>
<dbReference type="CDD" id="cd14473">
    <property type="entry name" value="FERM_B-lobe"/>
    <property type="match status" value="1"/>
</dbReference>
<organism evidence="2 3">
    <name type="scientific">Anaeramoeba ignava</name>
    <name type="common">Anaerobic marine amoeba</name>
    <dbReference type="NCBI Taxonomy" id="1746090"/>
    <lineage>
        <taxon>Eukaryota</taxon>
        <taxon>Metamonada</taxon>
        <taxon>Anaeramoebidae</taxon>
        <taxon>Anaeramoeba</taxon>
    </lineage>
</organism>
<dbReference type="GO" id="GO:0005737">
    <property type="term" value="C:cytoplasm"/>
    <property type="evidence" value="ECO:0007669"/>
    <property type="project" value="TreeGrafter"/>
</dbReference>
<dbReference type="Gene3D" id="1.20.80.10">
    <property type="match status" value="1"/>
</dbReference>
<dbReference type="InterPro" id="IPR019749">
    <property type="entry name" value="Band_41_domain"/>
</dbReference>
<gene>
    <name evidence="2" type="ORF">M0811_01671</name>
</gene>
<sequence length="1288" mass="147095">MSLSLRVIFNEKKFNKKMKFKKGEFIPGEWIKETETLSSYGLINGSIIELKTFLIKIRVKTLSNTENILDINLQENVSNVISQIHKELSLPNPIEYYSLAKCGEFEYETKVLEKSKTLFEQDVCDGSAIIKCVESFYFEKFDQSFNEGDALTTRFECFRKNILSGNHLVGLDDALNFAALEMQIQIGNHDEKKHKPSFIKPKLYLSPLWVLVEGIEKDLIHAHSLIVGMSEKVAKERFVFHVYATKPFSTNFYNTKELVSKKKYKPFVVGITPEALIKYTEDRKTILSIIKIIDIKRFATTINSITFHYLNRAEKFQSFQFFCDQIMEIEELKQIDSQGKTESEYKPSQNKSHKLITESSKYQLEKLKESQNEVIQQSDIGFTNTQINQEILHSTQQLQDISFVSKSNITTRRDRDEFMTSNINEENQNSQPTDYSTISNDLDMSQLLSQKIDSNDLNAFISSKPNTSGNQFQSDYGISKPEQAFMSGNFQSEFETSNIENLMSTNYSEFTSQFGVADPQQISSPNLTTQQETTPNPQFIPQLPHDFSPHNKFDPSPLDFSTQSIEDLLKSDLTTMNQNQNQNQSNQTLQFMKTKIQSDLEKANSQTDIQQDPRLTTTALNSFLNTNYLNTTRINPIELNSTIMRSANFVKSFSIFVQIPESNEQSVHIGNVSTFIVNNSVNNLPQEINIREFLSKDSKFQIPNEYIVLNELANNTFIAFTKSQSKLQPNFENYKTRLSFLNNLTINFTETISKIMVDFPKLLLPDLRQFKENVHTITSKLKSINNEIQKLAMATLCEDLEMIMFKKQHPETIKGQNQVQTFTPLSNKITKIFGGVNKIITDLIVSIVQSGNTPSNLSNYGSALSRLFITTVQTCKSIIENAQITKKEFDIIPIPNQQTLNSLSNQFYQVSEILCKVYGSEIFDSYSTFSIPNSETLITIMNNFQEISNFWDIISENVINSNKNNTSFSSEILANLQQIQNKIIFIKENKAKIVETDNPNITILSELIGKLISLLTNIESSESDSKSKSKSPSNSFSTGTTHQFIIESANSLILQFSKITTEMKTKSINTKLVEDSNPIINQFNQILQLLTGNSQLFYSNTNYLTAFQSSLNQIYQIIKQLKPISESFETNIQESISSIFKLINLIQLLIFKQSHIIIRTSIQKFSENFISLFKSSNQAITGFGEEQKQKFSIFAQEAHLSLKNIANLTQLKDSKSLNNIDELVLKPLTLLLSKIIPFYNYVKELSVSVSDLDSQLNLLSSLSNFNNQFQNFKSLIETLIKLFSNKII</sequence>
<dbReference type="Proteomes" id="UP001149090">
    <property type="component" value="Unassembled WGS sequence"/>
</dbReference>
<dbReference type="OrthoDB" id="10262320at2759"/>
<dbReference type="PANTHER" id="PTHR19981:SF1">
    <property type="entry name" value="RHEA, ISOFORM B"/>
    <property type="match status" value="1"/>
</dbReference>
<dbReference type="SUPFAM" id="SSF54236">
    <property type="entry name" value="Ubiquitin-like"/>
    <property type="match status" value="1"/>
</dbReference>
<dbReference type="InterPro" id="IPR029071">
    <property type="entry name" value="Ubiquitin-like_domsf"/>
</dbReference>
<dbReference type="InterPro" id="IPR014352">
    <property type="entry name" value="FERM/acyl-CoA-bd_prot_sf"/>
</dbReference>
<protein>
    <submittedName>
        <fullName evidence="2">Rhea isoform b</fullName>
    </submittedName>
</protein>
<dbReference type="SUPFAM" id="SSF47031">
    <property type="entry name" value="Second domain of FERM"/>
    <property type="match status" value="1"/>
</dbReference>
<name>A0A9Q0RA60_ANAIG</name>
<keyword evidence="3" id="KW-1185">Reference proteome</keyword>
<comment type="caution">
    <text evidence="2">The sequence shown here is derived from an EMBL/GenBank/DDBJ whole genome shotgun (WGS) entry which is preliminary data.</text>
</comment>
<dbReference type="InterPro" id="IPR019748">
    <property type="entry name" value="FERM_central"/>
</dbReference>
<dbReference type="Pfam" id="PF00373">
    <property type="entry name" value="FERM_M"/>
    <property type="match status" value="1"/>
</dbReference>
<dbReference type="InterPro" id="IPR035963">
    <property type="entry name" value="FERM_2"/>
</dbReference>
<accession>A0A9Q0RA60</accession>
<dbReference type="SMART" id="SM00295">
    <property type="entry name" value="B41"/>
    <property type="match status" value="1"/>
</dbReference>
<proteinExistence type="predicted"/>
<evidence type="ECO:0000313" key="3">
    <source>
        <dbReference type="Proteomes" id="UP001149090"/>
    </source>
</evidence>
<dbReference type="CDD" id="cd17039">
    <property type="entry name" value="Ubl_ubiquitin_like"/>
    <property type="match status" value="1"/>
</dbReference>
<dbReference type="PANTHER" id="PTHR19981">
    <property type="entry name" value="TALIN"/>
    <property type="match status" value="1"/>
</dbReference>
<reference evidence="2" key="1">
    <citation type="submission" date="2022-10" db="EMBL/GenBank/DDBJ databases">
        <title>Novel sulphate-reducing endosymbionts in the free-living metamonad Anaeramoeba.</title>
        <authorList>
            <person name="Jerlstrom-Hultqvist J."/>
            <person name="Cepicka I."/>
            <person name="Gallot-Lavallee L."/>
            <person name="Salas-Leiva D."/>
            <person name="Curtis B.A."/>
            <person name="Zahonova K."/>
            <person name="Pipaliya S."/>
            <person name="Dacks J."/>
            <person name="Roger A.J."/>
        </authorList>
    </citation>
    <scope>NUCLEOTIDE SEQUENCE</scope>
    <source>
        <strain evidence="2">BMAN</strain>
    </source>
</reference>
<dbReference type="InterPro" id="IPR000299">
    <property type="entry name" value="FERM_domain"/>
</dbReference>